<keyword evidence="4" id="KW-1185">Reference proteome</keyword>
<comment type="caution">
    <text evidence="3">The sequence shown here is derived from an EMBL/GenBank/DDBJ whole genome shotgun (WGS) entry which is preliminary data.</text>
</comment>
<evidence type="ECO:0000256" key="1">
    <source>
        <dbReference type="ARBA" id="ARBA00022741"/>
    </source>
</evidence>
<evidence type="ECO:0000259" key="2">
    <source>
        <dbReference type="PROSITE" id="PS50011"/>
    </source>
</evidence>
<dbReference type="GO" id="GO:0005737">
    <property type="term" value="C:cytoplasm"/>
    <property type="evidence" value="ECO:0007669"/>
    <property type="project" value="TreeGrafter"/>
</dbReference>
<dbReference type="GO" id="GO:0005524">
    <property type="term" value="F:ATP binding"/>
    <property type="evidence" value="ECO:0007669"/>
    <property type="project" value="InterPro"/>
</dbReference>
<dbReference type="InterPro" id="IPR008271">
    <property type="entry name" value="Ser/Thr_kinase_AS"/>
</dbReference>
<dbReference type="SUPFAM" id="SSF56112">
    <property type="entry name" value="Protein kinase-like (PK-like)"/>
    <property type="match status" value="1"/>
</dbReference>
<dbReference type="Proteomes" id="UP000230750">
    <property type="component" value="Unassembled WGS sequence"/>
</dbReference>
<dbReference type="Gene3D" id="1.10.510.10">
    <property type="entry name" value="Transferase(Phosphotransferase) domain 1"/>
    <property type="match status" value="1"/>
</dbReference>
<sequence>MTDLFRSALGYLSGGQNERGSEFVGQLVELGKMKLKVKRIIAEGRSLYFFLKFFHCFVVFILAKAPPTYSFCYVFLGIQNCQGFSKTSSLVSFISRLLANDDEKSKAILREITTLKKLTGHANIVQFYAAASIGKEESDHGQSEYLLLMEYCSKGQLVDVLANKQVPLTCNEILPVFYQTCRAVAHMHSQNPPMIHRDLKLENLLISSNGLIKLCDFGSTTNKSHQPDETWTSLKRNVVEDEICSQTTPMYRPPEVLDLYLNFPINEAMDVWALGCTLFLLCYGFHPFEDSAKLRILNANYTIPETDREYVVLHDLIRAMLQVNPNDRPPLTVILAQLQEIGLPESAMKTP</sequence>
<organism evidence="3 4">
    <name type="scientific">Stichopus japonicus</name>
    <name type="common">Sea cucumber</name>
    <dbReference type="NCBI Taxonomy" id="307972"/>
    <lineage>
        <taxon>Eukaryota</taxon>
        <taxon>Metazoa</taxon>
        <taxon>Echinodermata</taxon>
        <taxon>Eleutherozoa</taxon>
        <taxon>Echinozoa</taxon>
        <taxon>Holothuroidea</taxon>
        <taxon>Aspidochirotacea</taxon>
        <taxon>Aspidochirotida</taxon>
        <taxon>Stichopodidae</taxon>
        <taxon>Apostichopus</taxon>
    </lineage>
</organism>
<feature type="domain" description="Protein kinase" evidence="2">
    <location>
        <begin position="60"/>
        <end position="343"/>
    </location>
</feature>
<dbReference type="PANTHER" id="PTHR22967:SF105">
    <property type="entry name" value="CYCLIN-G-ASSOCIATED KINASE"/>
    <property type="match status" value="1"/>
</dbReference>
<dbReference type="Pfam" id="PF00069">
    <property type="entry name" value="Pkinase"/>
    <property type="match status" value="1"/>
</dbReference>
<dbReference type="PROSITE" id="PS50011">
    <property type="entry name" value="PROTEIN_KINASE_DOM"/>
    <property type="match status" value="1"/>
</dbReference>
<reference evidence="3 4" key="1">
    <citation type="journal article" date="2017" name="PLoS Biol.">
        <title>The sea cucumber genome provides insights into morphological evolution and visceral regeneration.</title>
        <authorList>
            <person name="Zhang X."/>
            <person name="Sun L."/>
            <person name="Yuan J."/>
            <person name="Sun Y."/>
            <person name="Gao Y."/>
            <person name="Zhang L."/>
            <person name="Li S."/>
            <person name="Dai H."/>
            <person name="Hamel J.F."/>
            <person name="Liu C."/>
            <person name="Yu Y."/>
            <person name="Liu S."/>
            <person name="Lin W."/>
            <person name="Guo K."/>
            <person name="Jin S."/>
            <person name="Xu P."/>
            <person name="Storey K.B."/>
            <person name="Huan P."/>
            <person name="Zhang T."/>
            <person name="Zhou Y."/>
            <person name="Zhang J."/>
            <person name="Lin C."/>
            <person name="Li X."/>
            <person name="Xing L."/>
            <person name="Huo D."/>
            <person name="Sun M."/>
            <person name="Wang L."/>
            <person name="Mercier A."/>
            <person name="Li F."/>
            <person name="Yang H."/>
            <person name="Xiang J."/>
        </authorList>
    </citation>
    <scope>NUCLEOTIDE SEQUENCE [LARGE SCALE GENOMIC DNA]</scope>
    <source>
        <strain evidence="3">Shaxun</strain>
        <tissue evidence="3">Muscle</tissue>
    </source>
</reference>
<keyword evidence="3" id="KW-0808">Transferase</keyword>
<proteinExistence type="predicted"/>
<protein>
    <submittedName>
        <fullName evidence="3">Putative cyclin-G-associated kinase</fullName>
    </submittedName>
</protein>
<dbReference type="GO" id="GO:0045747">
    <property type="term" value="P:positive regulation of Notch signaling pathway"/>
    <property type="evidence" value="ECO:0007669"/>
    <property type="project" value="TreeGrafter"/>
</dbReference>
<dbReference type="GO" id="GO:0004674">
    <property type="term" value="F:protein serine/threonine kinase activity"/>
    <property type="evidence" value="ECO:0007669"/>
    <property type="project" value="TreeGrafter"/>
</dbReference>
<evidence type="ECO:0000313" key="3">
    <source>
        <dbReference type="EMBL" id="PIK59744.1"/>
    </source>
</evidence>
<dbReference type="PANTHER" id="PTHR22967">
    <property type="entry name" value="SERINE/THREONINE PROTEIN KINASE"/>
    <property type="match status" value="1"/>
</dbReference>
<evidence type="ECO:0000313" key="4">
    <source>
        <dbReference type="Proteomes" id="UP000230750"/>
    </source>
</evidence>
<dbReference type="EMBL" id="MRZV01000074">
    <property type="protein sequence ID" value="PIK59744.1"/>
    <property type="molecule type" value="Genomic_DNA"/>
</dbReference>
<gene>
    <name evidence="3" type="ORF">BSL78_03316</name>
</gene>
<dbReference type="InterPro" id="IPR011009">
    <property type="entry name" value="Kinase-like_dom_sf"/>
</dbReference>
<dbReference type="STRING" id="307972.A0A2G8LHL7"/>
<dbReference type="AlphaFoldDB" id="A0A2G8LHL7"/>
<dbReference type="GO" id="GO:0035612">
    <property type="term" value="F:AP-2 adaptor complex binding"/>
    <property type="evidence" value="ECO:0007669"/>
    <property type="project" value="TreeGrafter"/>
</dbReference>
<dbReference type="PROSITE" id="PS00108">
    <property type="entry name" value="PROTEIN_KINASE_ST"/>
    <property type="match status" value="1"/>
</dbReference>
<keyword evidence="1" id="KW-0547">Nucleotide-binding</keyword>
<dbReference type="GO" id="GO:2000369">
    <property type="term" value="P:regulation of clathrin-dependent endocytosis"/>
    <property type="evidence" value="ECO:0007669"/>
    <property type="project" value="TreeGrafter"/>
</dbReference>
<accession>A0A2G8LHL7</accession>
<dbReference type="SMART" id="SM00220">
    <property type="entry name" value="S_TKc"/>
    <property type="match status" value="1"/>
</dbReference>
<dbReference type="InterPro" id="IPR000719">
    <property type="entry name" value="Prot_kinase_dom"/>
</dbReference>
<dbReference type="OrthoDB" id="1717591at2759"/>
<name>A0A2G8LHL7_STIJA</name>
<keyword evidence="3" id="KW-0418">Kinase</keyword>